<evidence type="ECO:0000256" key="2">
    <source>
        <dbReference type="SAM" id="Phobius"/>
    </source>
</evidence>
<reference evidence="3 4" key="1">
    <citation type="journal article" date="2011" name="J. Bacteriol.">
        <title>Complete genome sequence of Paenibacillus polymyxa SC2, a strain of plant growth-promoting Rhizobacterium with broad-spectrum antimicrobial activity.</title>
        <authorList>
            <person name="Ma M."/>
            <person name="Wang C."/>
            <person name="Ding Y."/>
            <person name="Li L."/>
            <person name="Shen D."/>
            <person name="Jiang X."/>
            <person name="Guan D."/>
            <person name="Cao F."/>
            <person name="Chen H."/>
            <person name="Feng R."/>
            <person name="Wang X."/>
            <person name="Ge Y."/>
            <person name="Yao L."/>
            <person name="Bing X."/>
            <person name="Yang X."/>
            <person name="Li J."/>
            <person name="Du B."/>
        </authorList>
    </citation>
    <scope>NUCLEOTIDE SEQUENCE [LARGE SCALE GENOMIC DNA]</scope>
    <source>
        <strain evidence="3 4">SC2</strain>
        <plasmid evidence="4">pSC2</plasmid>
    </source>
</reference>
<protein>
    <submittedName>
        <fullName evidence="3">Uncharacterized protein</fullName>
    </submittedName>
</protein>
<sequence length="295" mass="33369">MFKKKDTKEYMKFEDGKIISIEVEQKQKPKPIEPYPQEFKESVSIVDQAKEKAKSFFTLKRLKAMGLILLFICFLLALADIYKVFFITPSGDETSNQITSSTNQNEPLPSLTEKSNGSPTTNTESNAHLTEKPNPPEETAHESIGELLNIANQVNTALVQMTSNEIGYVDQYQHKQANKVALSNTLTNSLAEKENLYITLSDYKTFFAAEHMMDLYNTTENRLLQSVAFTKEITQLLSSDTGSTYSLIQQYSQIDTELATKQQAELIAVLNSNHIPYTINQQLNQVEYTIKKPSL</sequence>
<keyword evidence="2" id="KW-1133">Transmembrane helix</keyword>
<keyword evidence="2" id="KW-0812">Transmembrane</keyword>
<feature type="compositionally biased region" description="Basic and acidic residues" evidence="1">
    <location>
        <begin position="129"/>
        <end position="140"/>
    </location>
</feature>
<feature type="transmembrane region" description="Helical" evidence="2">
    <location>
        <begin position="64"/>
        <end position="85"/>
    </location>
</feature>
<accession>E3EK00</accession>
<evidence type="ECO:0000313" key="3">
    <source>
        <dbReference type="EMBL" id="ADO60019.1"/>
    </source>
</evidence>
<feature type="region of interest" description="Disordered" evidence="1">
    <location>
        <begin position="93"/>
        <end position="140"/>
    </location>
</feature>
<dbReference type="KEGG" id="ppm:PPSC2_28085"/>
<name>E3EK00_PAEPS</name>
<dbReference type="PATRIC" id="fig|886882.15.peg.5954"/>
<feature type="compositionally biased region" description="Polar residues" evidence="1">
    <location>
        <begin position="93"/>
        <end position="128"/>
    </location>
</feature>
<evidence type="ECO:0000256" key="1">
    <source>
        <dbReference type="SAM" id="MobiDB-lite"/>
    </source>
</evidence>
<organism evidence="3 4">
    <name type="scientific">Paenibacillus polymyxa (strain SC2)</name>
    <name type="common">Bacillus polymyxa</name>
    <dbReference type="NCBI Taxonomy" id="886882"/>
    <lineage>
        <taxon>Bacteria</taxon>
        <taxon>Bacillati</taxon>
        <taxon>Bacillota</taxon>
        <taxon>Bacilli</taxon>
        <taxon>Bacillales</taxon>
        <taxon>Paenibacillaceae</taxon>
        <taxon>Paenibacillus</taxon>
    </lineage>
</organism>
<keyword evidence="3" id="KW-0614">Plasmid</keyword>
<dbReference type="EMBL" id="CP002214">
    <property type="protein sequence ID" value="ADO60019.1"/>
    <property type="molecule type" value="Genomic_DNA"/>
</dbReference>
<geneLocation type="plasmid" evidence="3 4">
    <name>pSC2</name>
</geneLocation>
<keyword evidence="2" id="KW-0472">Membrane</keyword>
<proteinExistence type="predicted"/>
<gene>
    <name evidence="3" type="ORF">PPSC2_28085</name>
</gene>
<evidence type="ECO:0000313" key="4">
    <source>
        <dbReference type="Proteomes" id="UP000006868"/>
    </source>
</evidence>
<dbReference type="RefSeq" id="WP_013386433.1">
    <property type="nucleotide sequence ID" value="NC_014628.2"/>
</dbReference>
<dbReference type="AlphaFoldDB" id="E3EK00"/>
<dbReference type="HOGENOM" id="CLU_942837_0_0_9"/>
<dbReference type="Proteomes" id="UP000006868">
    <property type="component" value="Plasmid pSC2"/>
</dbReference>